<gene>
    <name evidence="2" type="ORF">GOP47_0001571</name>
</gene>
<organism evidence="2 3">
    <name type="scientific">Adiantum capillus-veneris</name>
    <name type="common">Maidenhair fern</name>
    <dbReference type="NCBI Taxonomy" id="13818"/>
    <lineage>
        <taxon>Eukaryota</taxon>
        <taxon>Viridiplantae</taxon>
        <taxon>Streptophyta</taxon>
        <taxon>Embryophyta</taxon>
        <taxon>Tracheophyta</taxon>
        <taxon>Polypodiopsida</taxon>
        <taxon>Polypodiidae</taxon>
        <taxon>Polypodiales</taxon>
        <taxon>Pteridineae</taxon>
        <taxon>Pteridaceae</taxon>
        <taxon>Vittarioideae</taxon>
        <taxon>Adiantum</taxon>
    </lineage>
</organism>
<evidence type="ECO:0000313" key="3">
    <source>
        <dbReference type="Proteomes" id="UP000886520"/>
    </source>
</evidence>
<accession>A0A9D4V9Z0</accession>
<dbReference type="AlphaFoldDB" id="A0A9D4V9Z0"/>
<dbReference type="Proteomes" id="UP000886520">
    <property type="component" value="Chromosome 2"/>
</dbReference>
<evidence type="ECO:0000313" key="2">
    <source>
        <dbReference type="EMBL" id="KAI5081828.1"/>
    </source>
</evidence>
<keyword evidence="1" id="KW-0732">Signal</keyword>
<name>A0A9D4V9Z0_ADICA</name>
<dbReference type="EMBL" id="JABFUD020000003">
    <property type="protein sequence ID" value="KAI5081828.1"/>
    <property type="molecule type" value="Genomic_DNA"/>
</dbReference>
<proteinExistence type="predicted"/>
<comment type="caution">
    <text evidence="2">The sequence shown here is derived from an EMBL/GenBank/DDBJ whole genome shotgun (WGS) entry which is preliminary data.</text>
</comment>
<sequence>MDALRKAIFYHLFVVVIVSGWCPCRVEQVLLASSSSASANGGHDDAENADLLPLLATHRPNALTEAIHPLSQLKRQPQPFMALPWFYFLVRDKRQLQASREFALPTTSSGSVQLYEATHVYV</sequence>
<protein>
    <recommendedName>
        <fullName evidence="4">Secreted protein</fullName>
    </recommendedName>
</protein>
<feature type="chain" id="PRO_5039635952" description="Secreted protein" evidence="1">
    <location>
        <begin position="21"/>
        <end position="122"/>
    </location>
</feature>
<keyword evidence="3" id="KW-1185">Reference proteome</keyword>
<feature type="signal peptide" evidence="1">
    <location>
        <begin position="1"/>
        <end position="20"/>
    </location>
</feature>
<evidence type="ECO:0000256" key="1">
    <source>
        <dbReference type="SAM" id="SignalP"/>
    </source>
</evidence>
<reference evidence="2" key="1">
    <citation type="submission" date="2021-01" db="EMBL/GenBank/DDBJ databases">
        <title>Adiantum capillus-veneris genome.</title>
        <authorList>
            <person name="Fang Y."/>
            <person name="Liao Q."/>
        </authorList>
    </citation>
    <scope>NUCLEOTIDE SEQUENCE</scope>
    <source>
        <strain evidence="2">H3</strain>
        <tissue evidence="2">Leaf</tissue>
    </source>
</reference>
<evidence type="ECO:0008006" key="4">
    <source>
        <dbReference type="Google" id="ProtNLM"/>
    </source>
</evidence>